<keyword evidence="2" id="KW-1185">Reference proteome</keyword>
<protein>
    <submittedName>
        <fullName evidence="1">Uncharacterized protein</fullName>
    </submittedName>
</protein>
<reference evidence="1 2" key="1">
    <citation type="submission" date="2023-02" db="EMBL/GenBank/DDBJ databases">
        <title>Dictyobacter halimunensis sp. nov., a new member of the class Ktedonobacteria from forest soil in a geothermal area.</title>
        <authorList>
            <person name="Rachmania M.K."/>
            <person name="Ningsih F."/>
            <person name="Sakai Y."/>
            <person name="Yabe S."/>
            <person name="Yokota A."/>
            <person name="Sjamsuridzal W."/>
        </authorList>
    </citation>
    <scope>NUCLEOTIDE SEQUENCE [LARGE SCALE GENOMIC DNA]</scope>
    <source>
        <strain evidence="1 2">S3.2.2.5</strain>
    </source>
</reference>
<sequence length="59" mass="5844">MGTPYTPAGRTLHPLCSPLWAASPCGGGQGSPLVSPSSGAAAGGTTGACFYLLVHIDRE</sequence>
<name>A0ABQ6G0M9_9CHLR</name>
<evidence type="ECO:0000313" key="2">
    <source>
        <dbReference type="Proteomes" id="UP001344906"/>
    </source>
</evidence>
<evidence type="ECO:0000313" key="1">
    <source>
        <dbReference type="EMBL" id="GLV58218.1"/>
    </source>
</evidence>
<accession>A0ABQ6G0M9</accession>
<comment type="caution">
    <text evidence="1">The sequence shown here is derived from an EMBL/GenBank/DDBJ whole genome shotgun (WGS) entry which is preliminary data.</text>
</comment>
<proteinExistence type="predicted"/>
<gene>
    <name evidence="1" type="ORF">KDH_50510</name>
</gene>
<dbReference type="Proteomes" id="UP001344906">
    <property type="component" value="Unassembled WGS sequence"/>
</dbReference>
<organism evidence="1 2">
    <name type="scientific">Dictyobacter halimunensis</name>
    <dbReference type="NCBI Taxonomy" id="3026934"/>
    <lineage>
        <taxon>Bacteria</taxon>
        <taxon>Bacillati</taxon>
        <taxon>Chloroflexota</taxon>
        <taxon>Ktedonobacteria</taxon>
        <taxon>Ktedonobacterales</taxon>
        <taxon>Dictyobacteraceae</taxon>
        <taxon>Dictyobacter</taxon>
    </lineage>
</organism>
<dbReference type="EMBL" id="BSRI01000002">
    <property type="protein sequence ID" value="GLV58218.1"/>
    <property type="molecule type" value="Genomic_DNA"/>
</dbReference>